<keyword evidence="8" id="KW-1185">Reference proteome</keyword>
<feature type="transmembrane region" description="Helical" evidence="6">
    <location>
        <begin position="203"/>
        <end position="222"/>
    </location>
</feature>
<comment type="caution">
    <text evidence="7">The sequence shown here is derived from an EMBL/GenBank/DDBJ whole genome shotgun (WGS) entry which is preliminary data.</text>
</comment>
<comment type="subcellular location">
    <subcellularLocation>
        <location evidence="1">Membrane</location>
        <topology evidence="1">Multi-pass membrane protein</topology>
    </subcellularLocation>
</comment>
<dbReference type="HOGENOM" id="CLU_031275_1_0_6"/>
<evidence type="ECO:0000256" key="5">
    <source>
        <dbReference type="ARBA" id="ARBA00023136"/>
    </source>
</evidence>
<proteinExistence type="inferred from homology"/>
<evidence type="ECO:0000256" key="6">
    <source>
        <dbReference type="SAM" id="Phobius"/>
    </source>
</evidence>
<feature type="transmembrane region" description="Helical" evidence="6">
    <location>
        <begin position="137"/>
        <end position="163"/>
    </location>
</feature>
<keyword evidence="3 6" id="KW-0812">Transmembrane</keyword>
<feature type="transmembrane region" description="Helical" evidence="6">
    <location>
        <begin position="262"/>
        <end position="281"/>
    </location>
</feature>
<dbReference type="GO" id="GO:0016020">
    <property type="term" value="C:membrane"/>
    <property type="evidence" value="ECO:0007669"/>
    <property type="project" value="UniProtKB-SubCell"/>
</dbReference>
<dbReference type="PANTHER" id="PTHR21716:SF62">
    <property type="entry name" value="TRANSPORT PROTEIN YDBI-RELATED"/>
    <property type="match status" value="1"/>
</dbReference>
<name>N6VYH8_9GAMM</name>
<dbReference type="eggNOG" id="COG0628">
    <property type="taxonomic scope" value="Bacteria"/>
</dbReference>
<protein>
    <submittedName>
        <fullName evidence="7">AI-2E family transporter</fullName>
    </submittedName>
</protein>
<feature type="transmembrane region" description="Helical" evidence="6">
    <location>
        <begin position="63"/>
        <end position="83"/>
    </location>
</feature>
<dbReference type="STRING" id="626887.J057_16065"/>
<feature type="transmembrane region" description="Helical" evidence="6">
    <location>
        <begin position="301"/>
        <end position="330"/>
    </location>
</feature>
<keyword evidence="4 6" id="KW-1133">Transmembrane helix</keyword>
<dbReference type="GO" id="GO:0055085">
    <property type="term" value="P:transmembrane transport"/>
    <property type="evidence" value="ECO:0007669"/>
    <property type="project" value="TreeGrafter"/>
</dbReference>
<feature type="transmembrane region" description="Helical" evidence="6">
    <location>
        <begin position="32"/>
        <end position="51"/>
    </location>
</feature>
<evidence type="ECO:0000256" key="2">
    <source>
        <dbReference type="ARBA" id="ARBA00009773"/>
    </source>
</evidence>
<gene>
    <name evidence="7" type="ORF">J057_16065</name>
</gene>
<evidence type="ECO:0000313" key="7">
    <source>
        <dbReference type="EMBL" id="ENO12929.1"/>
    </source>
</evidence>
<dbReference type="Proteomes" id="UP000013165">
    <property type="component" value="Unassembled WGS sequence"/>
</dbReference>
<keyword evidence="5 6" id="KW-0472">Membrane</keyword>
<reference evidence="7 8" key="1">
    <citation type="journal article" date="2013" name="Genome Announc.">
        <title>Genome Sequence of the Polycyclic Aromatic Hydrocarbon-Degrading Bacterium Strain Marinobacter nanhaiticus D15-8WT.</title>
        <authorList>
            <person name="Cui Z."/>
            <person name="Gao W."/>
            <person name="Li Q."/>
            <person name="Xu G."/>
            <person name="Zheng L."/>
        </authorList>
    </citation>
    <scope>NUCLEOTIDE SEQUENCE [LARGE SCALE GENOMIC DNA]</scope>
    <source>
        <strain evidence="7 8">D15-8W</strain>
    </source>
</reference>
<dbReference type="AlphaFoldDB" id="N6VYH8"/>
<comment type="similarity">
    <text evidence="2">Belongs to the autoinducer-2 exporter (AI-2E) (TC 2.A.86) family.</text>
</comment>
<feature type="transmembrane region" description="Helical" evidence="6">
    <location>
        <begin position="7"/>
        <end position="26"/>
    </location>
</feature>
<feature type="transmembrane region" description="Helical" evidence="6">
    <location>
        <begin position="228"/>
        <end position="255"/>
    </location>
</feature>
<evidence type="ECO:0000256" key="1">
    <source>
        <dbReference type="ARBA" id="ARBA00004141"/>
    </source>
</evidence>
<dbReference type="OrthoDB" id="5761230at2"/>
<dbReference type="RefSeq" id="WP_004581155.1">
    <property type="nucleotide sequence ID" value="NZ_AP028878.1"/>
</dbReference>
<dbReference type="PANTHER" id="PTHR21716">
    <property type="entry name" value="TRANSMEMBRANE PROTEIN"/>
    <property type="match status" value="1"/>
</dbReference>
<sequence>MDSLILNSLKIIGLVTATVLLLLGFWFYSDFFLLLFGGMLWGLALSGVAGFTSRHAHVPYRLAVVLSLLSSLAVVALIIWQFGPKVLSGVQQLQQLLPEILQELKSQVHQHTFLSEAFRLSEQQSRALLTAENFSRIAGMFSSTLGAITALLFIMVTGTYFAATPGLYKSGVIQLVVPRRRDVAERLLDELGHALRWWLLGRLLSLSVVGILTWIGLFALGIPSAAALAFVAAALSFIPNIGPILSVIPAVLVGWSVSPSMALWVVLLYLAIQTLESYLITPLIQQRNLAIAPALLLAVQLLMSLMFGVLGLLLATPLTVVALVLVRLLYIRKVLGDSIRLP</sequence>
<accession>N6VYH8</accession>
<dbReference type="Pfam" id="PF01594">
    <property type="entry name" value="AI-2E_transport"/>
    <property type="match status" value="1"/>
</dbReference>
<evidence type="ECO:0000256" key="4">
    <source>
        <dbReference type="ARBA" id="ARBA00022989"/>
    </source>
</evidence>
<evidence type="ECO:0000313" key="8">
    <source>
        <dbReference type="Proteomes" id="UP000013165"/>
    </source>
</evidence>
<evidence type="ECO:0000256" key="3">
    <source>
        <dbReference type="ARBA" id="ARBA00022692"/>
    </source>
</evidence>
<organism evidence="7 8">
    <name type="scientific">Marinobacter nanhaiticus D15-8W</name>
    <dbReference type="NCBI Taxonomy" id="626887"/>
    <lineage>
        <taxon>Bacteria</taxon>
        <taxon>Pseudomonadati</taxon>
        <taxon>Pseudomonadota</taxon>
        <taxon>Gammaproteobacteria</taxon>
        <taxon>Pseudomonadales</taxon>
        <taxon>Marinobacteraceae</taxon>
        <taxon>Marinobacter</taxon>
    </lineage>
</organism>
<dbReference type="InterPro" id="IPR002549">
    <property type="entry name" value="AI-2E-like"/>
</dbReference>
<dbReference type="PATRIC" id="fig|626887.3.peg.3210"/>
<dbReference type="EMBL" id="APLQ01000014">
    <property type="protein sequence ID" value="ENO12929.1"/>
    <property type="molecule type" value="Genomic_DNA"/>
</dbReference>